<evidence type="ECO:0000313" key="4">
    <source>
        <dbReference type="EMBL" id="KAL3876107.1"/>
    </source>
</evidence>
<dbReference type="AlphaFoldDB" id="A0ABD3WQ65"/>
<feature type="domain" description="DBB" evidence="3">
    <location>
        <begin position="158"/>
        <end position="283"/>
    </location>
</feature>
<dbReference type="InterPro" id="IPR035897">
    <property type="entry name" value="Toll_tir_struct_dom_sf"/>
</dbReference>
<dbReference type="Gene3D" id="1.25.40.20">
    <property type="entry name" value="Ankyrin repeat-containing domain"/>
    <property type="match status" value="1"/>
</dbReference>
<dbReference type="Pfam" id="PF18567">
    <property type="entry name" value="TIR_3"/>
    <property type="match status" value="1"/>
</dbReference>
<dbReference type="SMART" id="SM01282">
    <property type="entry name" value="DBB"/>
    <property type="match status" value="1"/>
</dbReference>
<dbReference type="PANTHER" id="PTHR16267:SF11">
    <property type="entry name" value="STUMPS, ISOFORM E"/>
    <property type="match status" value="1"/>
</dbReference>
<dbReference type="Proteomes" id="UP001634394">
    <property type="component" value="Unassembled WGS sequence"/>
</dbReference>
<dbReference type="SUPFAM" id="SSF48403">
    <property type="entry name" value="Ankyrin repeat"/>
    <property type="match status" value="1"/>
</dbReference>
<feature type="region of interest" description="Disordered" evidence="2">
    <location>
        <begin position="419"/>
        <end position="470"/>
    </location>
</feature>
<keyword evidence="5" id="KW-1185">Reference proteome</keyword>
<dbReference type="EMBL" id="JBJQND010000005">
    <property type="protein sequence ID" value="KAL3876107.1"/>
    <property type="molecule type" value="Genomic_DNA"/>
</dbReference>
<evidence type="ECO:0000256" key="1">
    <source>
        <dbReference type="ARBA" id="ARBA00022553"/>
    </source>
</evidence>
<feature type="compositionally biased region" description="Polar residues" evidence="2">
    <location>
        <begin position="665"/>
        <end position="679"/>
    </location>
</feature>
<keyword evidence="1" id="KW-0597">Phosphoprotein</keyword>
<dbReference type="PANTHER" id="PTHR16267">
    <property type="entry name" value="BANK1/PIK3AP1 FAMILY MEMBER"/>
    <property type="match status" value="1"/>
</dbReference>
<reference evidence="4 5" key="1">
    <citation type="submission" date="2024-11" db="EMBL/GenBank/DDBJ databases">
        <title>Chromosome-level genome assembly of the freshwater bivalve Anodonta woodiana.</title>
        <authorList>
            <person name="Chen X."/>
        </authorList>
    </citation>
    <scope>NUCLEOTIDE SEQUENCE [LARGE SCALE GENOMIC DNA]</scope>
    <source>
        <strain evidence="4">MN2024</strain>
        <tissue evidence="4">Gills</tissue>
    </source>
</reference>
<sequence length="711" mass="79838">MQKTRDAKMHDISLVYATDADAWSSYIMEFITPMANVKCISANIQENFEEVVELCKKCLVLVILMSPSMLDDLVLNAERIKPVLKNHSNVVTILCHTSKKDVEENLIKDLPFIDSFKFFCTEDTKEKNREMVAEVLDILSSVQEKPVILPAAKKLPIKAVCPDYITRKEEKIIIVFKREIKGTVQVSFEKNGDRIDAKKMNSYCARFYAPERIKFGKCTFYIYEDGNFVTEWKLYFKSPSLASYESFEFLAQCLGIDSEDRTKIDARLTTLFEESTPGDETLAKFLTPSKMGSVQMKINLRFPTLLHFAAHHGLSELCSCLLDFPGSFSAFVTYNKDGKNPAELAADSGYQELADFLEMFMETEAAISDMGEAYEKMIGHSLYYNEKSTESPAYMEPIPEGGYVTGGISGIRSLYSQGRVTEGPTRQKPPLEKKPVLPPPSREQVKPISTQLERPKPPASLPTLGPSPEEVMGITTPTDPNVFNRFRAEGAPELQFVFPASPLGRSLDELKDIQEGFKKGDFNLDQVQQLYAAWKDRNREGSSSMKERQKQLQELRQKHADILGKAAKGKKQSEIGGFKPRSKGKQAEDELLKIEHIPSTNTYGTFPRSIRRTSNTSLQQRSSTLSTTSSSSSSSSGTRDSAVSCHEMSDDEENFDEPVLLRKNSGMTLGQQLRRSQIETIEEEPPPPPPPRSSAKQSTKAPVVFPRKQSK</sequence>
<evidence type="ECO:0000256" key="2">
    <source>
        <dbReference type="SAM" id="MobiDB-lite"/>
    </source>
</evidence>
<evidence type="ECO:0000313" key="5">
    <source>
        <dbReference type="Proteomes" id="UP001634394"/>
    </source>
</evidence>
<gene>
    <name evidence="4" type="ORF">ACJMK2_033985</name>
</gene>
<accession>A0ABD3WQ65</accession>
<dbReference type="InterPro" id="IPR017893">
    <property type="entry name" value="DBB_domain"/>
</dbReference>
<feature type="region of interest" description="Disordered" evidence="2">
    <location>
        <begin position="564"/>
        <end position="711"/>
    </location>
</feature>
<protein>
    <recommendedName>
        <fullName evidence="3">DBB domain-containing protein</fullName>
    </recommendedName>
</protein>
<name>A0ABD3WQ65_SINWO</name>
<feature type="compositionally biased region" description="Basic and acidic residues" evidence="2">
    <location>
        <begin position="585"/>
        <end position="596"/>
    </location>
</feature>
<comment type="caution">
    <text evidence="4">The sequence shown here is derived from an EMBL/GenBank/DDBJ whole genome shotgun (WGS) entry which is preliminary data.</text>
</comment>
<dbReference type="Pfam" id="PF14545">
    <property type="entry name" value="DBB"/>
    <property type="match status" value="1"/>
</dbReference>
<proteinExistence type="predicted"/>
<dbReference type="Gene3D" id="3.40.50.10140">
    <property type="entry name" value="Toll/interleukin-1 receptor homology (TIR) domain"/>
    <property type="match status" value="1"/>
</dbReference>
<organism evidence="4 5">
    <name type="scientific">Sinanodonta woodiana</name>
    <name type="common">Chinese pond mussel</name>
    <name type="synonym">Anodonta woodiana</name>
    <dbReference type="NCBI Taxonomy" id="1069815"/>
    <lineage>
        <taxon>Eukaryota</taxon>
        <taxon>Metazoa</taxon>
        <taxon>Spiralia</taxon>
        <taxon>Lophotrochozoa</taxon>
        <taxon>Mollusca</taxon>
        <taxon>Bivalvia</taxon>
        <taxon>Autobranchia</taxon>
        <taxon>Heteroconchia</taxon>
        <taxon>Palaeoheterodonta</taxon>
        <taxon>Unionida</taxon>
        <taxon>Unionoidea</taxon>
        <taxon>Unionidae</taxon>
        <taxon>Unioninae</taxon>
        <taxon>Sinanodonta</taxon>
    </lineage>
</organism>
<dbReference type="InterPro" id="IPR052446">
    <property type="entry name" value="B-cell_PI3K-Signaling_Adptrs"/>
</dbReference>
<dbReference type="InterPro" id="IPR041340">
    <property type="entry name" value="PIK3AP1_TIR"/>
</dbReference>
<feature type="compositionally biased region" description="Low complexity" evidence="2">
    <location>
        <begin position="612"/>
        <end position="641"/>
    </location>
</feature>
<evidence type="ECO:0000259" key="3">
    <source>
        <dbReference type="SMART" id="SM01282"/>
    </source>
</evidence>
<dbReference type="InterPro" id="IPR036770">
    <property type="entry name" value="Ankyrin_rpt-contain_sf"/>
</dbReference>